<dbReference type="GeneID" id="94373892"/>
<gene>
    <name evidence="5" type="ORF">KWG56_01350</name>
</gene>
<dbReference type="PIRSF" id="PIRSF018266">
    <property type="entry name" value="FecR"/>
    <property type="match status" value="1"/>
</dbReference>
<dbReference type="Pfam" id="PF16220">
    <property type="entry name" value="DUF4880"/>
    <property type="match status" value="1"/>
</dbReference>
<keyword evidence="1" id="KW-0472">Membrane</keyword>
<sequence length="330" mass="35439">MTERGREIGQQDADARMIEDGLAEEARAWVTLLQSGEATQADARALAGWRMTSLEHERAFVLAARAHQITREAIRSLKGERAPRVERTVGRAPVNRRVLIGGGAALAAGLATIAVLRPDTFTSGRMEEIQTVKGERRTVDMGHGVSVELNTLSRVALRDDLGQGGFELLRGEALVSIASSANPVQIMAGAARIIAGGARLGLRNLSGDLSAVCLEGQARVLLKGREALLSAGQKVVWSAGELGAVTQLAQAAGSEWWRGVLVFNNARLGDVIGELNRYREGRIVVANPAIADRRISGAFYINRLDQVVEQLRLAYGVKIVRMPGNILIVS</sequence>
<dbReference type="PANTHER" id="PTHR30273">
    <property type="entry name" value="PERIPLASMIC SIGNAL SENSOR AND SIGMA FACTOR ACTIVATOR FECR-RELATED"/>
    <property type="match status" value="1"/>
</dbReference>
<evidence type="ECO:0000313" key="6">
    <source>
        <dbReference type="Proteomes" id="UP000824334"/>
    </source>
</evidence>
<evidence type="ECO:0000256" key="1">
    <source>
        <dbReference type="SAM" id="Phobius"/>
    </source>
</evidence>
<evidence type="ECO:0000259" key="3">
    <source>
        <dbReference type="Pfam" id="PF16220"/>
    </source>
</evidence>
<feature type="domain" description="FecR protein" evidence="2">
    <location>
        <begin position="128"/>
        <end position="218"/>
    </location>
</feature>
<keyword evidence="1" id="KW-0812">Transmembrane</keyword>
<dbReference type="InterPro" id="IPR032508">
    <property type="entry name" value="FecR_C"/>
</dbReference>
<evidence type="ECO:0000313" key="5">
    <source>
        <dbReference type="EMBL" id="QYC10694.1"/>
    </source>
</evidence>
<organism evidence="5 6">
    <name type="scientific">Brevundimonas nasdae</name>
    <dbReference type="NCBI Taxonomy" id="172043"/>
    <lineage>
        <taxon>Bacteria</taxon>
        <taxon>Pseudomonadati</taxon>
        <taxon>Pseudomonadota</taxon>
        <taxon>Alphaproteobacteria</taxon>
        <taxon>Caulobacterales</taxon>
        <taxon>Caulobacteraceae</taxon>
        <taxon>Brevundimonas</taxon>
    </lineage>
</organism>
<dbReference type="InterPro" id="IPR012373">
    <property type="entry name" value="Ferrdict_sens_TM"/>
</dbReference>
<keyword evidence="1" id="KW-1133">Transmembrane helix</keyword>
<accession>A0ABX8TN78</accession>
<dbReference type="Proteomes" id="UP000824334">
    <property type="component" value="Chromosome"/>
</dbReference>
<keyword evidence="6" id="KW-1185">Reference proteome</keyword>
<feature type="domain" description="FecR N-terminal" evidence="3">
    <location>
        <begin position="24"/>
        <end position="64"/>
    </location>
</feature>
<dbReference type="EMBL" id="CP080034">
    <property type="protein sequence ID" value="QYC10694.1"/>
    <property type="molecule type" value="Genomic_DNA"/>
</dbReference>
<dbReference type="InterPro" id="IPR006860">
    <property type="entry name" value="FecR"/>
</dbReference>
<dbReference type="InterPro" id="IPR032623">
    <property type="entry name" value="FecR_N"/>
</dbReference>
<name>A0ABX8TN78_9CAUL</name>
<evidence type="ECO:0000259" key="2">
    <source>
        <dbReference type="Pfam" id="PF04773"/>
    </source>
</evidence>
<reference evidence="5 6" key="1">
    <citation type="submission" date="2021-07" db="EMBL/GenBank/DDBJ databases">
        <title>Isolation and characterization of bacteria from a gold mining with a capacity of golden bioaccumulation.</title>
        <authorList>
            <person name="Yang X.J."/>
        </authorList>
    </citation>
    <scope>NUCLEOTIDE SEQUENCE [LARGE SCALE GENOMIC DNA]</scope>
    <source>
        <strain evidence="5 6">Au29</strain>
    </source>
</reference>
<dbReference type="PANTHER" id="PTHR30273:SF2">
    <property type="entry name" value="PROTEIN FECR"/>
    <property type="match status" value="1"/>
</dbReference>
<feature type="transmembrane region" description="Helical" evidence="1">
    <location>
        <begin position="98"/>
        <end position="116"/>
    </location>
</feature>
<evidence type="ECO:0000259" key="4">
    <source>
        <dbReference type="Pfam" id="PF16344"/>
    </source>
</evidence>
<dbReference type="RefSeq" id="WP_219353434.1">
    <property type="nucleotide sequence ID" value="NZ_CP080034.1"/>
</dbReference>
<protein>
    <submittedName>
        <fullName evidence="5">FecR domain-containing protein</fullName>
    </submittedName>
</protein>
<proteinExistence type="predicted"/>
<dbReference type="Pfam" id="PF16344">
    <property type="entry name" value="FecR_C"/>
    <property type="match status" value="1"/>
</dbReference>
<feature type="domain" description="Protein FecR C-terminal" evidence="4">
    <location>
        <begin position="261"/>
        <end position="328"/>
    </location>
</feature>
<dbReference type="Pfam" id="PF04773">
    <property type="entry name" value="FecR"/>
    <property type="match status" value="1"/>
</dbReference>